<comment type="similarity">
    <text evidence="1">Belongs to the peptidase C1 family.</text>
</comment>
<dbReference type="OrthoDB" id="190265at2759"/>
<dbReference type="InParanoid" id="C5LS56"/>
<evidence type="ECO:0000259" key="6">
    <source>
        <dbReference type="SMART" id="SM00645"/>
    </source>
</evidence>
<dbReference type="InterPro" id="IPR013128">
    <property type="entry name" value="Peptidase_C1A"/>
</dbReference>
<dbReference type="InterPro" id="IPR000169">
    <property type="entry name" value="Pept_cys_AS"/>
</dbReference>
<evidence type="ECO:0000256" key="3">
    <source>
        <dbReference type="ARBA" id="ARBA00023157"/>
    </source>
</evidence>
<dbReference type="EMBL" id="GG685043">
    <property type="protein sequence ID" value="EER00418.1"/>
    <property type="molecule type" value="Genomic_DNA"/>
</dbReference>
<dbReference type="PROSITE" id="PS00139">
    <property type="entry name" value="THIOL_PROTEASE_CYS"/>
    <property type="match status" value="1"/>
</dbReference>
<proteinExistence type="inferred from homology"/>
<sequence length="339" mass="37733">MQLLIPSLYVLMAHFMGTLCVGDIMLNYNPTPPRFPPSFAASFVMKLPYIDLHIQMTVRQVMQSGLQHVSFYDGLEQHFVNMASDEIAHLDDYVVDYLAVNTIGDHDNEKYVDPLRVDAVPRSDTPPPPRRQSVGGNDVFNHFGRNARSSLGASNEFAAFKALHRRSYADDDSAYEKRFRANLAYIDRVNEANNGVRLEVNSFADGLNQPPKGHRARNGPRSHSHPSRWNLLPASEPLPERWDWRDHGASPPIKDQGTCGSCWAFATIGAIESRHKIVNGAGEKLAEQFLLDCTWNEVNGACLGGNSELTGATLLDSFQGFVPLTSEYGKYLSASSYCK</sequence>
<dbReference type="InterPro" id="IPR038765">
    <property type="entry name" value="Papain-like_cys_pep_sf"/>
</dbReference>
<accession>C5LS56</accession>
<evidence type="ECO:0000256" key="2">
    <source>
        <dbReference type="ARBA" id="ARBA00023145"/>
    </source>
</evidence>
<dbReference type="Pfam" id="PF08246">
    <property type="entry name" value="Inhibitor_I29"/>
    <property type="match status" value="1"/>
</dbReference>
<reference evidence="7 8" key="1">
    <citation type="submission" date="2008-07" db="EMBL/GenBank/DDBJ databases">
        <authorList>
            <person name="El-Sayed N."/>
            <person name="Caler E."/>
            <person name="Inman J."/>
            <person name="Amedeo P."/>
            <person name="Hass B."/>
            <person name="Wortman J."/>
        </authorList>
    </citation>
    <scope>NUCLEOTIDE SEQUENCE [LARGE SCALE GENOMIC DNA]</scope>
    <source>
        <strain evidence="8">ATCC 50983 / TXsc</strain>
    </source>
</reference>
<dbReference type="GO" id="GO:0006508">
    <property type="term" value="P:proteolysis"/>
    <property type="evidence" value="ECO:0007669"/>
    <property type="project" value="InterPro"/>
</dbReference>
<dbReference type="AlphaFoldDB" id="C5LS56"/>
<keyword evidence="5" id="KW-0732">Signal</keyword>
<evidence type="ECO:0000313" key="8">
    <source>
        <dbReference type="Proteomes" id="UP000007800"/>
    </source>
</evidence>
<dbReference type="Gene3D" id="3.90.70.10">
    <property type="entry name" value="Cysteine proteinases"/>
    <property type="match status" value="1"/>
</dbReference>
<dbReference type="Pfam" id="PF00112">
    <property type="entry name" value="Peptidase_C1"/>
    <property type="match status" value="1"/>
</dbReference>
<dbReference type="InterPro" id="IPR000668">
    <property type="entry name" value="Peptidase_C1A_C"/>
</dbReference>
<organism evidence="8">
    <name type="scientific">Perkinsus marinus (strain ATCC 50983 / TXsc)</name>
    <dbReference type="NCBI Taxonomy" id="423536"/>
    <lineage>
        <taxon>Eukaryota</taxon>
        <taxon>Sar</taxon>
        <taxon>Alveolata</taxon>
        <taxon>Perkinsozoa</taxon>
        <taxon>Perkinsea</taxon>
        <taxon>Perkinsida</taxon>
        <taxon>Perkinsidae</taxon>
        <taxon>Perkinsus</taxon>
    </lineage>
</organism>
<feature type="region of interest" description="Disordered" evidence="4">
    <location>
        <begin position="203"/>
        <end position="232"/>
    </location>
</feature>
<dbReference type="PANTHER" id="PTHR12411">
    <property type="entry name" value="CYSTEINE PROTEASE FAMILY C1-RELATED"/>
    <property type="match status" value="1"/>
</dbReference>
<keyword evidence="3" id="KW-1015">Disulfide bond</keyword>
<name>C5LS56_PERM5</name>
<protein>
    <submittedName>
        <fullName evidence="7">Cysteine proteinase 3, putative</fullName>
    </submittedName>
</protein>
<feature type="domain" description="Peptidase C1A papain C-terminal" evidence="6">
    <location>
        <begin position="238"/>
        <end position="339"/>
    </location>
</feature>
<feature type="chain" id="PRO_5018601555" evidence="5">
    <location>
        <begin position="21"/>
        <end position="339"/>
    </location>
</feature>
<dbReference type="Proteomes" id="UP000007800">
    <property type="component" value="Unassembled WGS sequence"/>
</dbReference>
<evidence type="ECO:0000256" key="5">
    <source>
        <dbReference type="SAM" id="SignalP"/>
    </source>
</evidence>
<dbReference type="SMART" id="SM00645">
    <property type="entry name" value="Pept_C1"/>
    <property type="match status" value="1"/>
</dbReference>
<dbReference type="SUPFAM" id="SSF54001">
    <property type="entry name" value="Cysteine proteinases"/>
    <property type="match status" value="1"/>
</dbReference>
<dbReference type="RefSeq" id="XP_002767700.1">
    <property type="nucleotide sequence ID" value="XM_002767654.1"/>
</dbReference>
<feature type="signal peptide" evidence="5">
    <location>
        <begin position="1"/>
        <end position="20"/>
    </location>
</feature>
<dbReference type="GO" id="GO:0008234">
    <property type="term" value="F:cysteine-type peptidase activity"/>
    <property type="evidence" value="ECO:0007669"/>
    <property type="project" value="InterPro"/>
</dbReference>
<evidence type="ECO:0000256" key="1">
    <source>
        <dbReference type="ARBA" id="ARBA00008455"/>
    </source>
</evidence>
<gene>
    <name evidence="7" type="ORF">Pmar_PMAR027761</name>
</gene>
<dbReference type="InterPro" id="IPR013201">
    <property type="entry name" value="Prot_inhib_I29"/>
</dbReference>
<evidence type="ECO:0000313" key="7">
    <source>
        <dbReference type="EMBL" id="EER00418.1"/>
    </source>
</evidence>
<keyword evidence="2" id="KW-0865">Zymogen</keyword>
<feature type="compositionally biased region" description="Basic residues" evidence="4">
    <location>
        <begin position="212"/>
        <end position="226"/>
    </location>
</feature>
<dbReference type="GeneID" id="9050190"/>
<evidence type="ECO:0000256" key="4">
    <source>
        <dbReference type="SAM" id="MobiDB-lite"/>
    </source>
</evidence>
<keyword evidence="8" id="KW-1185">Reference proteome</keyword>